<proteinExistence type="predicted"/>
<organism evidence="2 3">
    <name type="scientific">Oryza sativa subsp. japonica</name>
    <name type="common">Rice</name>
    <dbReference type="NCBI Taxonomy" id="39947"/>
    <lineage>
        <taxon>Eukaryota</taxon>
        <taxon>Viridiplantae</taxon>
        <taxon>Streptophyta</taxon>
        <taxon>Embryophyta</taxon>
        <taxon>Tracheophyta</taxon>
        <taxon>Spermatophyta</taxon>
        <taxon>Magnoliopsida</taxon>
        <taxon>Liliopsida</taxon>
        <taxon>Poales</taxon>
        <taxon>Poaceae</taxon>
        <taxon>BOP clade</taxon>
        <taxon>Oryzoideae</taxon>
        <taxon>Oryzeae</taxon>
        <taxon>Oryzinae</taxon>
        <taxon>Oryza</taxon>
        <taxon>Oryza sativa</taxon>
    </lineage>
</organism>
<evidence type="ECO:0000256" key="1">
    <source>
        <dbReference type="SAM" id="MobiDB-lite"/>
    </source>
</evidence>
<evidence type="ECO:0000313" key="2">
    <source>
        <dbReference type="EMBL" id="AAW56905.1"/>
    </source>
</evidence>
<reference evidence="3" key="1">
    <citation type="journal article" date="2005" name="Nature">
        <title>The map-based sequence of the rice genome.</title>
        <authorList>
            <consortium name="International rice genome sequencing project (IRGSP)"/>
            <person name="Matsumoto T."/>
            <person name="Wu J."/>
            <person name="Kanamori H."/>
            <person name="Katayose Y."/>
            <person name="Fujisawa M."/>
            <person name="Namiki N."/>
            <person name="Mizuno H."/>
            <person name="Yamamoto K."/>
            <person name="Antonio B.A."/>
            <person name="Baba T."/>
            <person name="Sakata K."/>
            <person name="Nagamura Y."/>
            <person name="Aoki H."/>
            <person name="Arikawa K."/>
            <person name="Arita K."/>
            <person name="Bito T."/>
            <person name="Chiden Y."/>
            <person name="Fujitsuka N."/>
            <person name="Fukunaka R."/>
            <person name="Hamada M."/>
            <person name="Harada C."/>
            <person name="Hayashi A."/>
            <person name="Hijishita S."/>
            <person name="Honda M."/>
            <person name="Hosokawa S."/>
            <person name="Ichikawa Y."/>
            <person name="Idonuma A."/>
            <person name="Iijima M."/>
            <person name="Ikeda M."/>
            <person name="Ikeno M."/>
            <person name="Ito K."/>
            <person name="Ito S."/>
            <person name="Ito T."/>
            <person name="Ito Y."/>
            <person name="Ito Y."/>
            <person name="Iwabuchi A."/>
            <person name="Kamiya K."/>
            <person name="Karasawa W."/>
            <person name="Kurita K."/>
            <person name="Katagiri S."/>
            <person name="Kikuta A."/>
            <person name="Kobayashi H."/>
            <person name="Kobayashi N."/>
            <person name="Machita K."/>
            <person name="Maehara T."/>
            <person name="Masukawa M."/>
            <person name="Mizubayashi T."/>
            <person name="Mukai Y."/>
            <person name="Nagasaki H."/>
            <person name="Nagata Y."/>
            <person name="Naito S."/>
            <person name="Nakashima M."/>
            <person name="Nakama Y."/>
            <person name="Nakamichi Y."/>
            <person name="Nakamura M."/>
            <person name="Meguro A."/>
            <person name="Negishi M."/>
            <person name="Ohta I."/>
            <person name="Ohta T."/>
            <person name="Okamoto M."/>
            <person name="Ono N."/>
            <person name="Saji S."/>
            <person name="Sakaguchi M."/>
            <person name="Sakai K."/>
            <person name="Shibata M."/>
            <person name="Shimokawa T."/>
            <person name="Song J."/>
            <person name="Takazaki Y."/>
            <person name="Terasawa K."/>
            <person name="Tsugane M."/>
            <person name="Tsuji K."/>
            <person name="Ueda S."/>
            <person name="Waki K."/>
            <person name="Yamagata H."/>
            <person name="Yamamoto M."/>
            <person name="Yamamoto S."/>
            <person name="Yamane H."/>
            <person name="Yoshiki S."/>
            <person name="Yoshihara R."/>
            <person name="Yukawa K."/>
            <person name="Zhong H."/>
            <person name="Yano M."/>
            <person name="Yuan Q."/>
            <person name="Ouyang S."/>
            <person name="Liu J."/>
            <person name="Jones K.M."/>
            <person name="Gansberger K."/>
            <person name="Moffat K."/>
            <person name="Hill J."/>
            <person name="Bera J."/>
            <person name="Fadrosh D."/>
            <person name="Jin S."/>
            <person name="Johri S."/>
            <person name="Kim M."/>
            <person name="Overton L."/>
            <person name="Reardon M."/>
            <person name="Tsitrin T."/>
            <person name="Vuong H."/>
            <person name="Weaver B."/>
            <person name="Ciecko A."/>
            <person name="Tallon L."/>
            <person name="Jackson J."/>
            <person name="Pai G."/>
            <person name="Aken S.V."/>
            <person name="Utterback T."/>
            <person name="Reidmuller S."/>
            <person name="Feldblyum T."/>
            <person name="Hsiao J."/>
            <person name="Zismann V."/>
            <person name="Iobst S."/>
            <person name="de Vazeille A.R."/>
            <person name="Buell C.R."/>
            <person name="Ying K."/>
            <person name="Li Y."/>
            <person name="Lu T."/>
            <person name="Huang Y."/>
            <person name="Zhao Q."/>
            <person name="Feng Q."/>
            <person name="Zhang L."/>
            <person name="Zhu J."/>
            <person name="Weng Q."/>
            <person name="Mu J."/>
            <person name="Lu Y."/>
            <person name="Fan D."/>
            <person name="Liu Y."/>
            <person name="Guan J."/>
            <person name="Zhang Y."/>
            <person name="Yu S."/>
            <person name="Liu X."/>
            <person name="Zhang Y."/>
            <person name="Hong G."/>
            <person name="Han B."/>
            <person name="Choisne N."/>
            <person name="Demange N."/>
            <person name="Orjeda G."/>
            <person name="Samain S."/>
            <person name="Cattolico L."/>
            <person name="Pelletier E."/>
            <person name="Couloux A."/>
            <person name="Segurens B."/>
            <person name="Wincker P."/>
            <person name="D'Hont A."/>
            <person name="Scarpelli C."/>
            <person name="Weissenbach J."/>
            <person name="Salanoubat M."/>
            <person name="Quetier F."/>
            <person name="Yu Y."/>
            <person name="Kim H.R."/>
            <person name="Rambo T."/>
            <person name="Currie J."/>
            <person name="Collura K."/>
            <person name="Luo M."/>
            <person name="Yang T."/>
            <person name="Ammiraju J.S.S."/>
            <person name="Engler F."/>
            <person name="Soderlund C."/>
            <person name="Wing R.A."/>
            <person name="Palmer L.E."/>
            <person name="de la Bastide M."/>
            <person name="Spiegel L."/>
            <person name="Nascimento L."/>
            <person name="Zutavern T."/>
            <person name="O'Shaughnessy A."/>
            <person name="Dike S."/>
            <person name="Dedhia N."/>
            <person name="Preston R."/>
            <person name="Balija V."/>
            <person name="McCombie W.R."/>
            <person name="Chow T."/>
            <person name="Chen H."/>
            <person name="Chung M."/>
            <person name="Chen C."/>
            <person name="Shaw J."/>
            <person name="Wu H."/>
            <person name="Hsiao K."/>
            <person name="Chao Y."/>
            <person name="Chu M."/>
            <person name="Cheng C."/>
            <person name="Hour A."/>
            <person name="Lee P."/>
            <person name="Lin S."/>
            <person name="Lin Y."/>
            <person name="Liou J."/>
            <person name="Liu S."/>
            <person name="Hsing Y."/>
            <person name="Raghuvanshi S."/>
            <person name="Mohanty A."/>
            <person name="Bharti A.K."/>
            <person name="Gaur A."/>
            <person name="Gupta V."/>
            <person name="Kumar D."/>
            <person name="Ravi V."/>
            <person name="Vij S."/>
            <person name="Kapur A."/>
            <person name="Khurana P."/>
            <person name="Khurana P."/>
            <person name="Khurana J.P."/>
            <person name="Tyagi A.K."/>
            <person name="Gaikwad K."/>
            <person name="Singh A."/>
            <person name="Dalal V."/>
            <person name="Srivastava S."/>
            <person name="Dixit A."/>
            <person name="Pal A.K."/>
            <person name="Ghazi I.A."/>
            <person name="Yadav M."/>
            <person name="Pandit A."/>
            <person name="Bhargava A."/>
            <person name="Sureshbabu K."/>
            <person name="Batra K."/>
            <person name="Sharma T.R."/>
            <person name="Mohapatra T."/>
            <person name="Singh N.K."/>
            <person name="Messing J."/>
            <person name="Nelson A.B."/>
            <person name="Fuks G."/>
            <person name="Kavchok S."/>
            <person name="Keizer G."/>
            <person name="Linton E."/>
            <person name="Llaca V."/>
            <person name="Song R."/>
            <person name="Tanyolac B."/>
            <person name="Young S."/>
            <person name="Ho-Il K."/>
            <person name="Hahn J.H."/>
            <person name="Sangsakoo G."/>
            <person name="Vanavichit A."/>
            <person name="de Mattos Luiz.A.T."/>
            <person name="Zimmer P.D."/>
            <person name="Malone G."/>
            <person name="Dellagostin O."/>
            <person name="de Oliveira A.C."/>
            <person name="Bevan M."/>
            <person name="Bancroft I."/>
            <person name="Minx P."/>
            <person name="Cordum H."/>
            <person name="Wilson R."/>
            <person name="Cheng Z."/>
            <person name="Jin W."/>
            <person name="Jiang J."/>
            <person name="Leong S.A."/>
            <person name="Iwama H."/>
            <person name="Gojobori T."/>
            <person name="Itoh T."/>
            <person name="Niimura Y."/>
            <person name="Fujii Y."/>
            <person name="Habara T."/>
            <person name="Sakai H."/>
            <person name="Sato Y."/>
            <person name="Wilson G."/>
            <person name="Kumar K."/>
            <person name="McCouch S."/>
            <person name="Juretic N."/>
            <person name="Hoen D."/>
            <person name="Wright S."/>
            <person name="Bruskiewich R."/>
            <person name="Bureau T."/>
            <person name="Miyao A."/>
            <person name="Hirochika H."/>
            <person name="Nishikawa T."/>
            <person name="Kadowaki K."/>
            <person name="Sugiura M."/>
            <person name="Burr B."/>
            <person name="Sasaki T."/>
        </authorList>
    </citation>
    <scope>NUCLEOTIDE SEQUENCE [LARGE SCALE GENOMIC DNA]</scope>
    <source>
        <strain evidence="3">cv. Nipponbare</strain>
    </source>
</reference>
<sequence>MDMRDRFISAAWMRRTGGPAAWLRATARFRSTAARDRIQPSRGTGGPAHPLRANESVPHVHTAVRVYFDNSFENTEPIDNYCGCPYILLRRCGKTSRLGCDFNGPNQRFCSAQSQQVKPVYMQLLR</sequence>
<dbReference type="AlphaFoldDB" id="Q5KQC3"/>
<name>Q5KQC3_ORYSJ</name>
<evidence type="ECO:0000313" key="3">
    <source>
        <dbReference type="Proteomes" id="UP000000763"/>
    </source>
</evidence>
<feature type="region of interest" description="Disordered" evidence="1">
    <location>
        <begin position="33"/>
        <end position="53"/>
    </location>
</feature>
<accession>Q5KQC3</accession>
<dbReference type="Proteomes" id="UP000000763">
    <property type="component" value="Chromosome 5"/>
</dbReference>
<protein>
    <submittedName>
        <fullName evidence="2">Uncharacterized protein</fullName>
    </submittedName>
</protein>
<gene>
    <name evidence="2" type="primary">OSJNOa0048I04.2</name>
</gene>
<dbReference type="EMBL" id="AC152972">
    <property type="protein sequence ID" value="AAW56905.1"/>
    <property type="molecule type" value="Genomic_DNA"/>
</dbReference>
<reference evidence="3" key="2">
    <citation type="journal article" date="2008" name="Nucleic Acids Res.">
        <title>The rice annotation project database (RAP-DB): 2008 update.</title>
        <authorList>
            <consortium name="The rice annotation project (RAP)"/>
        </authorList>
    </citation>
    <scope>GENOME REANNOTATION</scope>
    <source>
        <strain evidence="3">cv. Nipponbare</strain>
    </source>
</reference>